<accession>A0AAW0ES19</accession>
<dbReference type="PANTHER" id="PTHR12998:SF1">
    <property type="entry name" value="TRNA:M(4)X MODIFICATION ENZYME TRM13"/>
    <property type="match status" value="1"/>
</dbReference>
<comment type="catalytic activity">
    <reaction evidence="1">
        <text>adenosine(4) in tRNA(His) + S-adenosyl-L-methionine = 2'-O-methyladenosine(4) in tRNA(His) + S-adenosyl-L-homocysteine + H(+)</text>
        <dbReference type="Rhea" id="RHEA:43196"/>
        <dbReference type="Rhea" id="RHEA-COMP:10401"/>
        <dbReference type="Rhea" id="RHEA-COMP:10402"/>
        <dbReference type="ChEBI" id="CHEBI:15378"/>
        <dbReference type="ChEBI" id="CHEBI:57856"/>
        <dbReference type="ChEBI" id="CHEBI:59789"/>
        <dbReference type="ChEBI" id="CHEBI:74411"/>
        <dbReference type="ChEBI" id="CHEBI:74477"/>
        <dbReference type="EC" id="2.1.1.225"/>
    </reaction>
</comment>
<keyword evidence="1 3" id="KW-0489">Methyltransferase</keyword>
<keyword evidence="1" id="KW-0949">S-adenosyl-L-methionine</keyword>
<evidence type="ECO:0000313" key="3">
    <source>
        <dbReference type="EMBL" id="KAK7195740.1"/>
    </source>
</evidence>
<dbReference type="GO" id="GO:0106050">
    <property type="term" value="F:tRNA 2'-O-methyltransferase activity"/>
    <property type="evidence" value="ECO:0007669"/>
    <property type="project" value="UniProtKB-UniRule"/>
</dbReference>
<reference evidence="3 4" key="1">
    <citation type="journal article" date="2021" name="MBio">
        <title>A New Model Trypanosomatid, Novymonas esmeraldas: Genomic Perception of Its 'Candidatus Pandoraea novymonadis' Endosymbiont.</title>
        <authorList>
            <person name="Zakharova A."/>
            <person name="Saura A."/>
            <person name="Butenko A."/>
            <person name="Podesvova L."/>
            <person name="Warmusova S."/>
            <person name="Kostygov A.Y."/>
            <person name="Nenarokova A."/>
            <person name="Lukes J."/>
            <person name="Opperdoes F.R."/>
            <person name="Yurchenko V."/>
        </authorList>
    </citation>
    <scope>NUCLEOTIDE SEQUENCE [LARGE SCALE GENOMIC DNA]</scope>
    <source>
        <strain evidence="3 4">E262AT.01</strain>
    </source>
</reference>
<keyword evidence="1" id="KW-0819">tRNA processing</keyword>
<dbReference type="AlphaFoldDB" id="A0AAW0ES19"/>
<comment type="caution">
    <text evidence="3">The sequence shown here is derived from an EMBL/GenBank/DDBJ whole genome shotgun (WGS) entry which is preliminary data.</text>
</comment>
<evidence type="ECO:0000313" key="4">
    <source>
        <dbReference type="Proteomes" id="UP001430356"/>
    </source>
</evidence>
<keyword evidence="1" id="KW-0862">Zinc</keyword>
<evidence type="ECO:0000259" key="2">
    <source>
        <dbReference type="Pfam" id="PF05206"/>
    </source>
</evidence>
<dbReference type="EC" id="2.1.1.225" evidence="1"/>
<comment type="catalytic activity">
    <reaction evidence="1">
        <text>cytidine(4) in tRNA(Pro) + S-adenosyl-L-methionine = 2'-O-methylcytidine(4) in tRNA(Pro) + S-adenosyl-L-homocysteine + H(+)</text>
        <dbReference type="Rhea" id="RHEA:32767"/>
        <dbReference type="Rhea" id="RHEA-COMP:10397"/>
        <dbReference type="Rhea" id="RHEA-COMP:10398"/>
        <dbReference type="ChEBI" id="CHEBI:15378"/>
        <dbReference type="ChEBI" id="CHEBI:57856"/>
        <dbReference type="ChEBI" id="CHEBI:59789"/>
        <dbReference type="ChEBI" id="CHEBI:74495"/>
        <dbReference type="ChEBI" id="CHEBI:82748"/>
        <dbReference type="EC" id="2.1.1.225"/>
    </reaction>
</comment>
<organism evidence="3 4">
    <name type="scientific">Novymonas esmeraldas</name>
    <dbReference type="NCBI Taxonomy" id="1808958"/>
    <lineage>
        <taxon>Eukaryota</taxon>
        <taxon>Discoba</taxon>
        <taxon>Euglenozoa</taxon>
        <taxon>Kinetoplastea</taxon>
        <taxon>Metakinetoplastina</taxon>
        <taxon>Trypanosomatida</taxon>
        <taxon>Trypanosomatidae</taxon>
        <taxon>Novymonas</taxon>
    </lineage>
</organism>
<keyword evidence="1" id="KW-0808">Transferase</keyword>
<dbReference type="GO" id="GO:0008270">
    <property type="term" value="F:zinc ion binding"/>
    <property type="evidence" value="ECO:0007669"/>
    <property type="project" value="UniProtKB-KW"/>
</dbReference>
<protein>
    <recommendedName>
        <fullName evidence="1">tRNA:m(4)X modification enzyme TRM13</fullName>
        <ecNumber evidence="1">2.1.1.225</ecNumber>
    </recommendedName>
</protein>
<dbReference type="PANTHER" id="PTHR12998">
    <property type="entry name" value="TRNA:M(4)X MODIFICATION ENZYME TRM13 HOMOLOG"/>
    <property type="match status" value="1"/>
</dbReference>
<keyword evidence="4" id="KW-1185">Reference proteome</keyword>
<feature type="domain" description="Methyltransferase TRM13" evidence="2">
    <location>
        <begin position="384"/>
        <end position="527"/>
    </location>
</feature>
<gene>
    <name evidence="3" type="ORF">NESM_000504400</name>
</gene>
<comment type="catalytic activity">
    <reaction evidence="1">
        <text>cytidine(4) in tRNA(Gly)(GCC) + S-adenosyl-L-methionine = 2'-O-methylcytidine(4) in tRNA(Gly)(GCC) + S-adenosyl-L-homocysteine + H(+)</text>
        <dbReference type="Rhea" id="RHEA:43192"/>
        <dbReference type="Rhea" id="RHEA-COMP:10399"/>
        <dbReference type="Rhea" id="RHEA-COMP:10400"/>
        <dbReference type="ChEBI" id="CHEBI:15378"/>
        <dbReference type="ChEBI" id="CHEBI:57856"/>
        <dbReference type="ChEBI" id="CHEBI:59789"/>
        <dbReference type="ChEBI" id="CHEBI:74495"/>
        <dbReference type="ChEBI" id="CHEBI:82748"/>
        <dbReference type="EC" id="2.1.1.225"/>
    </reaction>
</comment>
<keyword evidence="1" id="KW-0479">Metal-binding</keyword>
<evidence type="ECO:0000256" key="1">
    <source>
        <dbReference type="RuleBase" id="RU367103"/>
    </source>
</evidence>
<keyword evidence="1" id="KW-0863">Zinc-finger</keyword>
<dbReference type="GO" id="GO:0030488">
    <property type="term" value="P:tRNA methylation"/>
    <property type="evidence" value="ECO:0007669"/>
    <property type="project" value="InterPro"/>
</dbReference>
<dbReference type="EMBL" id="JAECZO010000061">
    <property type="protein sequence ID" value="KAK7195740.1"/>
    <property type="molecule type" value="Genomic_DNA"/>
</dbReference>
<dbReference type="InterPro" id="IPR039044">
    <property type="entry name" value="Trm13"/>
</dbReference>
<proteinExistence type="inferred from homology"/>
<comment type="similarity">
    <text evidence="1">Belongs to the methyltransferase TRM13 family.</text>
</comment>
<name>A0AAW0ES19_9TRYP</name>
<comment type="function">
    <text evidence="1">tRNA methylase which 2'-O-methylates cytidine(4) in tRNA(Pro) and tRNA(Gly)(GCC), and adenosine(4) in tRNA(His).</text>
</comment>
<sequence length="530" mass="57533">MRSMDALPTNQRSTTVAGAAVSGRSCIQHMHGCKQKQYHNVLSSLQFVHALLRHVLSDCSSAHPRDHKIAVSTGDVSGAEDSVCGAIAAFHAASDGAPTCLDMHGPLSSAQLLSLQHSLTDAAVRHICERAIHRHPLLSAPPLQLRLRAENVFATPTPLHVALWPTESVRHRYTGALELAHRQRSANSDHSDPLAVPGYLQEAGVHARHVFVRDGVEDVSSTEGGTTRDEAGRQAAMQWGRLIDRYTAFLPDRSHIHELENLPQEIAIGELLHETAARVRQAERAAGGGSGGSGGADGAFALDCVVDVGGGNGFLAAQAAERLQCDGVVIDPFFPAHSIDCCPRVWRDTAQRTRPAARRQRTLHRTVALFRDVRWADAVPAAPARTALVAKHLCGSGVDEVLRHLEAQSCLPRILVLAPCCYHRCALDSYIDAGFVSTLLGISDEDAFRRLTRLTDWNMSCYQRLHGTGASKKSVRYLVSCPEGIAASVGAVVNQGRVQWLQQRGYVVRLVEYVPDCVTPKNHCIVAYRV</sequence>
<dbReference type="Pfam" id="PF05206">
    <property type="entry name" value="TRM13"/>
    <property type="match status" value="1"/>
</dbReference>
<dbReference type="Proteomes" id="UP001430356">
    <property type="component" value="Unassembled WGS sequence"/>
</dbReference>
<dbReference type="InterPro" id="IPR007871">
    <property type="entry name" value="Methyltransferase_TRM13"/>
</dbReference>